<evidence type="ECO:0000313" key="7">
    <source>
        <dbReference type="Proteomes" id="UP000595309"/>
    </source>
</evidence>
<proteinExistence type="predicted"/>
<protein>
    <submittedName>
        <fullName evidence="4">Alpha-E domain-containing protein</fullName>
    </submittedName>
    <submittedName>
        <fullName evidence="2">Bacterial domain of uncharacterized function (DUF403)</fullName>
    </submittedName>
</protein>
<dbReference type="EMBL" id="CP068146">
    <property type="protein sequence ID" value="QQU45490.1"/>
    <property type="molecule type" value="Genomic_DNA"/>
</dbReference>
<sequence>MLSRTASELYWMARYLERAENITRVLDVTNRLSMMPTSNRVNFDLLVPLSLSNTQVLFAEHYPQVSMTHLLNFFVLDSHNPSSIFSCLQMAWNNAHAVRGSLSSEVWESINATWIEIKQLRRQGISAAGIDAFFDWVKERSHLFRGAVYGTLLRSDALYFIRLGTLIERADSTARLLDVKNQLLDNDDDPVREYYRMDTLLRAVSAREAYHSLYKQQLSREAIAELLILRNEIPRSLLACVNDMEQQLALIGGNRSNQPRRLVSILLAELRFSSITDVMADGLHVYLMDFLGKINAIADSIRQTYLEVQ</sequence>
<accession>A0A0E1NJ09</accession>
<dbReference type="PATRIC" id="fig|630.129.peg.462"/>
<dbReference type="InterPro" id="IPR007296">
    <property type="entry name" value="DUF403"/>
</dbReference>
<dbReference type="InterPro" id="IPR051680">
    <property type="entry name" value="ATP-dep_Glu-Cys_Ligase-2"/>
</dbReference>
<dbReference type="AlphaFoldDB" id="A0A0E1NJ09"/>
<evidence type="ECO:0000259" key="1">
    <source>
        <dbReference type="Pfam" id="PF04168"/>
    </source>
</evidence>
<dbReference type="PANTHER" id="PTHR34595">
    <property type="entry name" value="BLR5612 PROTEIN"/>
    <property type="match status" value="1"/>
</dbReference>
<reference evidence="2 6" key="2">
    <citation type="submission" date="2015-03" db="EMBL/GenBank/DDBJ databases">
        <authorList>
            <person name="Murphy D."/>
        </authorList>
    </citation>
    <scope>NUCLEOTIDE SEQUENCE [LARGE SCALE GENOMIC DNA]</scope>
    <source>
        <strain evidence="2 6">IP26249</strain>
    </source>
</reference>
<feature type="domain" description="DUF403" evidence="1">
    <location>
        <begin position="1"/>
        <end position="306"/>
    </location>
</feature>
<evidence type="ECO:0000313" key="4">
    <source>
        <dbReference type="EMBL" id="QQU45490.1"/>
    </source>
</evidence>
<dbReference type="GeneID" id="31410645"/>
<dbReference type="Proteomes" id="UP000595309">
    <property type="component" value="Chromosome"/>
</dbReference>
<evidence type="ECO:0000313" key="2">
    <source>
        <dbReference type="EMBL" id="CFQ60303.1"/>
    </source>
</evidence>
<reference evidence="4 7" key="3">
    <citation type="submission" date="2021-01" db="EMBL/GenBank/DDBJ databases">
        <title>FDA dAtabase for Regulatory Grade micrObial Sequences (FDA-ARGOS): Supporting development and validation of Infectious Disease Dx tests.</title>
        <authorList>
            <person name="Blissenbach B."/>
            <person name="Krut O."/>
            <person name="Tallon L."/>
            <person name="Sadzewicz L."/>
            <person name="Zhao X."/>
            <person name="Boylan J."/>
            <person name="Ott S."/>
            <person name="Bowen H."/>
            <person name="Vavikolanu K."/>
            <person name="Mehta A."/>
            <person name="Aluvathingal J."/>
            <person name="Nadendla S."/>
            <person name="Yan Y."/>
            <person name="Sichtig H."/>
        </authorList>
    </citation>
    <scope>NUCLEOTIDE SEQUENCE [LARGE SCALE GENOMIC DNA]</scope>
    <source>
        <strain evidence="4 7">FDAARGOS_1082</strain>
    </source>
</reference>
<keyword evidence="5" id="KW-1185">Reference proteome</keyword>
<dbReference type="EMBL" id="CPXJ01000023">
    <property type="protein sequence ID" value="CND77252.1"/>
    <property type="molecule type" value="Genomic_DNA"/>
</dbReference>
<dbReference type="KEGG" id="yet:CH48_2145"/>
<dbReference type="PANTHER" id="PTHR34595:SF7">
    <property type="entry name" value="SLL1039 PROTEIN"/>
    <property type="match status" value="1"/>
</dbReference>
<dbReference type="Proteomes" id="UP000041601">
    <property type="component" value="Unassembled WGS sequence"/>
</dbReference>
<dbReference type="RefSeq" id="WP_005162503.1">
    <property type="nucleotide sequence ID" value="NZ_CGBC01000024.1"/>
</dbReference>
<organism evidence="2 6">
    <name type="scientific">Yersinia enterocolitica</name>
    <dbReference type="NCBI Taxonomy" id="630"/>
    <lineage>
        <taxon>Bacteria</taxon>
        <taxon>Pseudomonadati</taxon>
        <taxon>Pseudomonadota</taxon>
        <taxon>Gammaproteobacteria</taxon>
        <taxon>Enterobacterales</taxon>
        <taxon>Yersiniaceae</taxon>
        <taxon>Yersinia</taxon>
    </lineage>
</organism>
<dbReference type="OMA" id="FWIGRYV"/>
<dbReference type="EMBL" id="CGBR01000008">
    <property type="protein sequence ID" value="CFQ60303.1"/>
    <property type="molecule type" value="Genomic_DNA"/>
</dbReference>
<evidence type="ECO:0000313" key="6">
    <source>
        <dbReference type="Proteomes" id="UP000048841"/>
    </source>
</evidence>
<evidence type="ECO:0000313" key="5">
    <source>
        <dbReference type="Proteomes" id="UP000041601"/>
    </source>
</evidence>
<dbReference type="Proteomes" id="UP000048841">
    <property type="component" value="Unassembled WGS sequence"/>
</dbReference>
<gene>
    <name evidence="2" type="ORF">ERS137941_01632</name>
    <name evidence="3" type="ORF">ERS137959_02154</name>
    <name evidence="4" type="ORF">I6I39_10655</name>
</gene>
<reference evidence="3 5" key="1">
    <citation type="submission" date="2015-03" db="EMBL/GenBank/DDBJ databases">
        <authorList>
            <consortium name="Pathogen Informatics"/>
            <person name="Murphy D."/>
        </authorList>
    </citation>
    <scope>NUCLEOTIDE SEQUENCE [LARGE SCALE GENOMIC DNA]</scope>
    <source>
        <strain evidence="3 5">IP05342</strain>
    </source>
</reference>
<evidence type="ECO:0000313" key="3">
    <source>
        <dbReference type="EMBL" id="CND77252.1"/>
    </source>
</evidence>
<dbReference type="Pfam" id="PF04168">
    <property type="entry name" value="Alpha-E"/>
    <property type="match status" value="1"/>
</dbReference>
<name>A0A0E1NJ09_YEREN</name>